<dbReference type="InterPro" id="IPR006767">
    <property type="entry name" value="Cwf19-like_C_dom-2"/>
</dbReference>
<dbReference type="GO" id="GO:0000398">
    <property type="term" value="P:mRNA splicing, via spliceosome"/>
    <property type="evidence" value="ECO:0007669"/>
    <property type="project" value="TreeGrafter"/>
</dbReference>
<dbReference type="Pfam" id="PF04677">
    <property type="entry name" value="CwfJ_C_1"/>
    <property type="match status" value="1"/>
</dbReference>
<dbReference type="InterPro" id="IPR006768">
    <property type="entry name" value="Cwf19-like_C_dom-1"/>
</dbReference>
<evidence type="ECO:0000259" key="4">
    <source>
        <dbReference type="Pfam" id="PF04677"/>
    </source>
</evidence>
<gene>
    <name evidence="5" type="ORF">BCV70DRAFT_60309</name>
</gene>
<evidence type="ECO:0000259" key="3">
    <source>
        <dbReference type="Pfam" id="PF04676"/>
    </source>
</evidence>
<organism evidence="5 6">
    <name type="scientific">Testicularia cyperi</name>
    <dbReference type="NCBI Taxonomy" id="1882483"/>
    <lineage>
        <taxon>Eukaryota</taxon>
        <taxon>Fungi</taxon>
        <taxon>Dikarya</taxon>
        <taxon>Basidiomycota</taxon>
        <taxon>Ustilaginomycotina</taxon>
        <taxon>Ustilaginomycetes</taxon>
        <taxon>Ustilaginales</taxon>
        <taxon>Anthracoideaceae</taxon>
        <taxon>Testicularia</taxon>
    </lineage>
</organism>
<feature type="compositionally biased region" description="Polar residues" evidence="2">
    <location>
        <begin position="442"/>
        <end position="453"/>
    </location>
</feature>
<feature type="compositionally biased region" description="Basic and acidic residues" evidence="2">
    <location>
        <begin position="588"/>
        <end position="606"/>
    </location>
</feature>
<dbReference type="OrthoDB" id="1109245at2759"/>
<dbReference type="GO" id="GO:0071014">
    <property type="term" value="C:post-mRNA release spliceosomal complex"/>
    <property type="evidence" value="ECO:0007669"/>
    <property type="project" value="TreeGrafter"/>
</dbReference>
<sequence length="985" mass="108387">MGEHRSSRSGSPRRSRQHEEHRDQDRDRNSKDGRDRSPHDRERRHSSSHGRDRDRNGSSTDHSHRSHHHSHHRSSGLHSHRSARHRQDDEHERKRKRRDEPDHEHERDSNTETDRRGDRSRDRDSDRSSKHRPRHTHRDETSTSSHRSSRRRHHHHSKHSDAATDKARRDDQQPPEDFIPSAESLQLKSSAQNTNQDSASTRIIRRDDWMLAGSSNERDRDRTDNTADDGAGGFDEAEYFSSLGRARIKPARPEKPDPEKLRVSSRELNTQLVEGKTLEQYASVDSSAGSIDPTRLEFGAPGHQWRMTKLRRVYEAAKEAGRSVEHVALERYASLEDFQHAEAEKRFLEGSSGKAATASGARRPAPSLESVTRRSYLLANSTGTSASASGTDSPAPSRPGSRGAFKRPGESSSSAATPSPAPMHPPSASSARAPRSIGFESASLSSKPTTPSAIPSVFTPVFDGSANAGTLAGVVLDDGSSDPDRPILSADDLNKLQARIMRAELMGDPSLADLRAEFERETARVEAHQSAGDKGGGFSASARSQESGDKARGGVLTGDGERELQVLPTLDARGRMYDVGSLSAGHSGSDEASKKRSGRFEARDPKTGAVTRYSADDDSLSLGDLVRQERFSAGSRADKDMDHEFASNIMADAGYSNDLEEQDDEAHRYGKRARPAGSSTAKADALKRQFAINDFRRTQRALDSCRYCWRDASSSSTSASNAALANGGSQGPRATVISSGYRAYMCVPELEPILPGHVQIVPMDHHLTALEVDEDTWEEMKNFGKCLVSLSATRGQKVVFSTSVVNIKSQQHVVIDAVPVSDDVFGELPGLFKHSLMEQGAEFSANPKIVPFEGPSKSFRRKMVPDLPHFAVAFDPGFNTGMGHVIESQDREASSAADADSGNGYSAFEVDELTAGGGSSSSLSGGRFDPQLTRAMIQSAIMNLDPDQFFIPSKPKRTPDHQKRSYRQQFQKDWGKFDWTKALRD</sequence>
<comment type="similarity">
    <text evidence="1">Belongs to the CWF19 family.</text>
</comment>
<dbReference type="PANTHER" id="PTHR12072:SF5">
    <property type="entry name" value="CWF19-LIKE PROTEIN 2"/>
    <property type="match status" value="1"/>
</dbReference>
<feature type="region of interest" description="Disordered" evidence="2">
    <location>
        <begin position="948"/>
        <end position="969"/>
    </location>
</feature>
<accession>A0A317XVE1</accession>
<dbReference type="EMBL" id="KZ819189">
    <property type="protein sequence ID" value="PWZ02254.1"/>
    <property type="molecule type" value="Genomic_DNA"/>
</dbReference>
<dbReference type="STRING" id="1882483.A0A317XVE1"/>
<feature type="compositionally biased region" description="Basic and acidic residues" evidence="2">
    <location>
        <begin position="85"/>
        <end position="128"/>
    </location>
</feature>
<feature type="compositionally biased region" description="Basic residues" evidence="2">
    <location>
        <begin position="64"/>
        <end position="84"/>
    </location>
</feature>
<feature type="compositionally biased region" description="Basic and acidic residues" evidence="2">
    <location>
        <begin position="251"/>
        <end position="265"/>
    </location>
</feature>
<feature type="compositionally biased region" description="Basic and acidic residues" evidence="2">
    <location>
        <begin position="17"/>
        <end position="56"/>
    </location>
</feature>
<feature type="compositionally biased region" description="Basic and acidic residues" evidence="2">
    <location>
        <begin position="159"/>
        <end position="172"/>
    </location>
</feature>
<keyword evidence="6" id="KW-1185">Reference proteome</keyword>
<name>A0A317XVE1_9BASI</name>
<dbReference type="AlphaFoldDB" id="A0A317XVE1"/>
<feature type="region of interest" description="Disordered" evidence="2">
    <location>
        <begin position="346"/>
        <end position="462"/>
    </location>
</feature>
<dbReference type="Proteomes" id="UP000246740">
    <property type="component" value="Unassembled WGS sequence"/>
</dbReference>
<feature type="compositionally biased region" description="Basic residues" evidence="2">
    <location>
        <begin position="147"/>
        <end position="158"/>
    </location>
</feature>
<dbReference type="Pfam" id="PF04676">
    <property type="entry name" value="CwfJ_C_2"/>
    <property type="match status" value="1"/>
</dbReference>
<feature type="compositionally biased region" description="Low complexity" evidence="2">
    <location>
        <begin position="350"/>
        <end position="361"/>
    </location>
</feature>
<feature type="compositionally biased region" description="Low complexity" evidence="2">
    <location>
        <begin position="381"/>
        <end position="395"/>
    </location>
</feature>
<proteinExistence type="inferred from homology"/>
<dbReference type="PANTHER" id="PTHR12072">
    <property type="entry name" value="CWF19, CELL CYCLE CONTROL PROTEIN"/>
    <property type="match status" value="1"/>
</dbReference>
<feature type="region of interest" description="Disordered" evidence="2">
    <location>
        <begin position="523"/>
        <end position="569"/>
    </location>
</feature>
<evidence type="ECO:0000313" key="5">
    <source>
        <dbReference type="EMBL" id="PWZ02254.1"/>
    </source>
</evidence>
<evidence type="ECO:0000313" key="6">
    <source>
        <dbReference type="Proteomes" id="UP000246740"/>
    </source>
</evidence>
<feature type="compositionally biased region" description="Basic and acidic residues" evidence="2">
    <location>
        <begin position="216"/>
        <end position="225"/>
    </location>
</feature>
<feature type="compositionally biased region" description="Low complexity" evidence="2">
    <location>
        <begin position="426"/>
        <end position="436"/>
    </location>
</feature>
<protein>
    <recommendedName>
        <fullName evidence="7">Cwf19-like C-terminal domain-containing protein</fullName>
    </recommendedName>
</protein>
<feature type="domain" description="Cwf19-like protein C-terminal" evidence="3">
    <location>
        <begin position="842"/>
        <end position="980"/>
    </location>
</feature>
<evidence type="ECO:0000256" key="1">
    <source>
        <dbReference type="ARBA" id="ARBA00006795"/>
    </source>
</evidence>
<feature type="domain" description="Cwf19-like C-terminal" evidence="4">
    <location>
        <begin position="732"/>
        <end position="832"/>
    </location>
</feature>
<reference evidence="5 6" key="1">
    <citation type="journal article" date="2018" name="Mol. Biol. Evol.">
        <title>Broad Genomic Sampling Reveals a Smut Pathogenic Ancestry of the Fungal Clade Ustilaginomycotina.</title>
        <authorList>
            <person name="Kijpornyongpan T."/>
            <person name="Mondo S.J."/>
            <person name="Barry K."/>
            <person name="Sandor L."/>
            <person name="Lee J."/>
            <person name="Lipzen A."/>
            <person name="Pangilinan J."/>
            <person name="LaButti K."/>
            <person name="Hainaut M."/>
            <person name="Henrissat B."/>
            <person name="Grigoriev I.V."/>
            <person name="Spatafora J.W."/>
            <person name="Aime M.C."/>
        </authorList>
    </citation>
    <scope>NUCLEOTIDE SEQUENCE [LARGE SCALE GENOMIC DNA]</scope>
    <source>
        <strain evidence="5 6">MCA 3645</strain>
    </source>
</reference>
<feature type="compositionally biased region" description="Polar residues" evidence="2">
    <location>
        <begin position="183"/>
        <end position="201"/>
    </location>
</feature>
<feature type="region of interest" description="Disordered" evidence="2">
    <location>
        <begin position="661"/>
        <end position="683"/>
    </location>
</feature>
<evidence type="ECO:0000256" key="2">
    <source>
        <dbReference type="SAM" id="MobiDB-lite"/>
    </source>
</evidence>
<evidence type="ECO:0008006" key="7">
    <source>
        <dbReference type="Google" id="ProtNLM"/>
    </source>
</evidence>
<feature type="region of interest" description="Disordered" evidence="2">
    <location>
        <begin position="581"/>
        <end position="613"/>
    </location>
</feature>
<dbReference type="InterPro" id="IPR040194">
    <property type="entry name" value="Cwf19-like"/>
</dbReference>
<dbReference type="FunCoup" id="A0A317XVE1">
    <property type="interactions" value="95"/>
</dbReference>
<dbReference type="InParanoid" id="A0A317XVE1"/>
<feature type="region of interest" description="Disordered" evidence="2">
    <location>
        <begin position="1"/>
        <end position="268"/>
    </location>
</feature>